<evidence type="ECO:0000256" key="1">
    <source>
        <dbReference type="SAM" id="MobiDB-lite"/>
    </source>
</evidence>
<keyword evidence="3" id="KW-1185">Reference proteome</keyword>
<name>A0A387HD68_9ACTN</name>
<feature type="compositionally biased region" description="Low complexity" evidence="1">
    <location>
        <begin position="291"/>
        <end position="302"/>
    </location>
</feature>
<proteinExistence type="predicted"/>
<feature type="compositionally biased region" description="Pro residues" evidence="1">
    <location>
        <begin position="138"/>
        <end position="148"/>
    </location>
</feature>
<reference evidence="2 3" key="1">
    <citation type="submission" date="2018-10" db="EMBL/GenBank/DDBJ databases">
        <title>Relationship between Morphology and Antimicrobial Activity in Streptomyces.</title>
        <authorList>
            <person name="Kang H.J."/>
            <person name="Kim S.B."/>
        </authorList>
    </citation>
    <scope>NUCLEOTIDE SEQUENCE [LARGE SCALE GENOMIC DNA]</scope>
    <source>
        <strain evidence="2 3">BH38</strain>
    </source>
</reference>
<evidence type="ECO:0000313" key="2">
    <source>
        <dbReference type="EMBL" id="AYG81419.1"/>
    </source>
</evidence>
<organism evidence="2 3">
    <name type="scientific">Streptomyces hundungensis</name>
    <dbReference type="NCBI Taxonomy" id="1077946"/>
    <lineage>
        <taxon>Bacteria</taxon>
        <taxon>Bacillati</taxon>
        <taxon>Actinomycetota</taxon>
        <taxon>Actinomycetes</taxon>
        <taxon>Kitasatosporales</taxon>
        <taxon>Streptomycetaceae</taxon>
        <taxon>Streptomyces</taxon>
    </lineage>
</organism>
<gene>
    <name evidence="2" type="ORF">DWB77_03565</name>
</gene>
<dbReference type="KEGG" id="shun:DWB77_03565"/>
<feature type="region of interest" description="Disordered" evidence="1">
    <location>
        <begin position="1"/>
        <end position="25"/>
    </location>
</feature>
<dbReference type="AlphaFoldDB" id="A0A387HD68"/>
<dbReference type="Proteomes" id="UP000271554">
    <property type="component" value="Chromosome"/>
</dbReference>
<evidence type="ECO:0000313" key="3">
    <source>
        <dbReference type="Proteomes" id="UP000271554"/>
    </source>
</evidence>
<dbReference type="RefSeq" id="WP_246033558.1">
    <property type="nucleotide sequence ID" value="NZ_CP032698.1"/>
</dbReference>
<dbReference type="EMBL" id="CP032698">
    <property type="protein sequence ID" value="AYG81419.1"/>
    <property type="molecule type" value="Genomic_DNA"/>
</dbReference>
<feature type="region of interest" description="Disordered" evidence="1">
    <location>
        <begin position="269"/>
        <end position="334"/>
    </location>
</feature>
<protein>
    <submittedName>
        <fullName evidence="2">Uncharacterized protein</fullName>
    </submittedName>
</protein>
<feature type="region of interest" description="Disordered" evidence="1">
    <location>
        <begin position="127"/>
        <end position="150"/>
    </location>
</feature>
<accession>A0A387HD68</accession>
<sequence>MADSHFSADPFSAHPDQHPMANPGYGKRCVPGQQPRTNHDFLHLPPREAAVAGYIDRLPEGADMSAKTLATVLPYGQCALRTALQRLVHAGHLRRGREHLRGSDSPRWVTRTWFSRAARDDAWWAEFTRGGGDDSSPAPAPAPSPPPQGAAAVAQLASRSRALILLAALGRTAPALSLSARDCAELAPLAAAWFERGAAEQDVLRALTAGLPTPVHSPAALTRTRLISKLPPAPPPPPPVLRILECAKCGAPGRPEALPGGECGPCRGEPDPRLPVGALPSERVRAHAAEARAAAGRGPQGAPSRVTKRSASPSTSVGSEGADSLATLAQSPES</sequence>
<feature type="compositionally biased region" description="Polar residues" evidence="1">
    <location>
        <begin position="309"/>
        <end position="318"/>
    </location>
</feature>